<dbReference type="Proteomes" id="UP001500879">
    <property type="component" value="Unassembled WGS sequence"/>
</dbReference>
<dbReference type="CDD" id="cd04586">
    <property type="entry name" value="CBS_pair_BON_assoc"/>
    <property type="match status" value="1"/>
</dbReference>
<dbReference type="Gene3D" id="3.10.580.10">
    <property type="entry name" value="CBS-domain"/>
    <property type="match status" value="1"/>
</dbReference>
<comment type="caution">
    <text evidence="5">The sequence shown here is derived from an EMBL/GenBank/DDBJ whole genome shotgun (WGS) entry which is preliminary data.</text>
</comment>
<protein>
    <submittedName>
        <fullName evidence="5">CBS domain-containing protein</fullName>
    </submittedName>
</protein>
<dbReference type="PROSITE" id="PS50914">
    <property type="entry name" value="BON"/>
    <property type="match status" value="1"/>
</dbReference>
<feature type="domain" description="CBS" evidence="4">
    <location>
        <begin position="96"/>
        <end position="153"/>
    </location>
</feature>
<evidence type="ECO:0000313" key="5">
    <source>
        <dbReference type="EMBL" id="GAA0424706.1"/>
    </source>
</evidence>
<organism evidence="5 6">
    <name type="scientific">Streptomyces luteireticuli</name>
    <dbReference type="NCBI Taxonomy" id="173858"/>
    <lineage>
        <taxon>Bacteria</taxon>
        <taxon>Bacillati</taxon>
        <taxon>Actinomycetota</taxon>
        <taxon>Actinomycetes</taxon>
        <taxon>Kitasatosporales</taxon>
        <taxon>Streptomycetaceae</taxon>
        <taxon>Streptomyces</taxon>
    </lineage>
</organism>
<accession>A0ABN0YZQ3</accession>
<dbReference type="InterPro" id="IPR051257">
    <property type="entry name" value="Diverse_CBS-Domain"/>
</dbReference>
<evidence type="ECO:0000256" key="1">
    <source>
        <dbReference type="ARBA" id="ARBA00023122"/>
    </source>
</evidence>
<feature type="domain" description="BON" evidence="3">
    <location>
        <begin position="149"/>
        <end position="218"/>
    </location>
</feature>
<gene>
    <name evidence="5" type="ORF">GCM10010357_52780</name>
</gene>
<name>A0ABN0YZQ3_9ACTN</name>
<dbReference type="PANTHER" id="PTHR43080:SF29">
    <property type="entry name" value="OS02G0818000 PROTEIN"/>
    <property type="match status" value="1"/>
</dbReference>
<dbReference type="SUPFAM" id="SSF54631">
    <property type="entry name" value="CBS-domain pair"/>
    <property type="match status" value="1"/>
</dbReference>
<keyword evidence="6" id="KW-1185">Reference proteome</keyword>
<dbReference type="Gene3D" id="3.30.1340.30">
    <property type="match status" value="1"/>
</dbReference>
<evidence type="ECO:0000256" key="2">
    <source>
        <dbReference type="PROSITE-ProRule" id="PRU00703"/>
    </source>
</evidence>
<dbReference type="PROSITE" id="PS51371">
    <property type="entry name" value="CBS"/>
    <property type="match status" value="2"/>
</dbReference>
<dbReference type="InterPro" id="IPR007055">
    <property type="entry name" value="BON_dom"/>
</dbReference>
<sequence>MKHQLISQVMTTEVVTVEPRTPLKEIARTLARHGIGGVPVVEPDNTVLGMVTESDLVLRNVAHEERASWHRGMRGKHRNQHRHGRDNGARTAGMLMSAPAAVIGPKRTVVDAANMMADSGVGRLPVVDDEGRLVGIVTRRDVLGVLRRPDADVRADVIDEVVVRALWLAPHLVGVEVRDGVVMLSGTLERRSDAAAAVRLSGQVDGVVAVVDKLRYREDDSHRPPAERALRGVSEEWLRGL</sequence>
<feature type="domain" description="CBS" evidence="4">
    <location>
        <begin position="10"/>
        <end position="68"/>
    </location>
</feature>
<dbReference type="PANTHER" id="PTHR43080">
    <property type="entry name" value="CBS DOMAIN-CONTAINING PROTEIN CBSX3, MITOCHONDRIAL"/>
    <property type="match status" value="1"/>
</dbReference>
<evidence type="ECO:0000259" key="4">
    <source>
        <dbReference type="PROSITE" id="PS51371"/>
    </source>
</evidence>
<evidence type="ECO:0000259" key="3">
    <source>
        <dbReference type="PROSITE" id="PS50914"/>
    </source>
</evidence>
<dbReference type="InterPro" id="IPR017080">
    <property type="entry name" value="UCP036990_CBS_BON"/>
</dbReference>
<evidence type="ECO:0000313" key="6">
    <source>
        <dbReference type="Proteomes" id="UP001500879"/>
    </source>
</evidence>
<keyword evidence="1 2" id="KW-0129">CBS domain</keyword>
<dbReference type="SMART" id="SM00116">
    <property type="entry name" value="CBS"/>
    <property type="match status" value="2"/>
</dbReference>
<dbReference type="RefSeq" id="WP_344029217.1">
    <property type="nucleotide sequence ID" value="NZ_BAAABX010000056.1"/>
</dbReference>
<dbReference type="EMBL" id="BAAABX010000056">
    <property type="protein sequence ID" value="GAA0424706.1"/>
    <property type="molecule type" value="Genomic_DNA"/>
</dbReference>
<dbReference type="Pfam" id="PF04972">
    <property type="entry name" value="BON"/>
    <property type="match status" value="1"/>
</dbReference>
<reference evidence="5 6" key="1">
    <citation type="journal article" date="2019" name="Int. J. Syst. Evol. Microbiol.">
        <title>The Global Catalogue of Microorganisms (GCM) 10K type strain sequencing project: providing services to taxonomists for standard genome sequencing and annotation.</title>
        <authorList>
            <consortium name="The Broad Institute Genomics Platform"/>
            <consortium name="The Broad Institute Genome Sequencing Center for Infectious Disease"/>
            <person name="Wu L."/>
            <person name="Ma J."/>
        </authorList>
    </citation>
    <scope>NUCLEOTIDE SEQUENCE [LARGE SCALE GENOMIC DNA]</scope>
    <source>
        <strain evidence="5 6">JCM 4788</strain>
    </source>
</reference>
<proteinExistence type="predicted"/>
<dbReference type="InterPro" id="IPR046342">
    <property type="entry name" value="CBS_dom_sf"/>
</dbReference>
<dbReference type="InterPro" id="IPR000644">
    <property type="entry name" value="CBS_dom"/>
</dbReference>
<dbReference type="Pfam" id="PF00571">
    <property type="entry name" value="CBS"/>
    <property type="match status" value="2"/>
</dbReference>
<dbReference type="PIRSF" id="PIRSF036990">
    <property type="entry name" value="UCP036990_CBS_BON"/>
    <property type="match status" value="1"/>
</dbReference>